<evidence type="ECO:0000313" key="10">
    <source>
        <dbReference type="EMBL" id="PSF38455.1"/>
    </source>
</evidence>
<reference evidence="10 11" key="1">
    <citation type="submission" date="2018-03" db="EMBL/GenBank/DDBJ databases">
        <title>The ancient ancestry and fast evolution of plastids.</title>
        <authorList>
            <person name="Moore K.R."/>
            <person name="Magnabosco C."/>
            <person name="Momper L."/>
            <person name="Gold D.A."/>
            <person name="Bosak T."/>
            <person name="Fournier G.P."/>
        </authorList>
    </citation>
    <scope>NUCLEOTIDE SEQUENCE [LARGE SCALE GENOMIC DNA]</scope>
    <source>
        <strain evidence="10 11">CCALA 016</strain>
    </source>
</reference>
<evidence type="ECO:0000256" key="4">
    <source>
        <dbReference type="ARBA" id="ARBA00022692"/>
    </source>
</evidence>
<dbReference type="GO" id="GO:0005886">
    <property type="term" value="C:plasma membrane"/>
    <property type="evidence" value="ECO:0007669"/>
    <property type="project" value="UniProtKB-SubCell"/>
</dbReference>
<keyword evidence="6" id="KW-0472">Membrane</keyword>
<dbReference type="InterPro" id="IPR018764">
    <property type="entry name" value="RskA_C"/>
</dbReference>
<evidence type="ECO:0000256" key="7">
    <source>
        <dbReference type="ARBA" id="ARBA00029829"/>
    </source>
</evidence>
<dbReference type="AlphaFoldDB" id="A0A2T1M1A3"/>
<feature type="domain" description="Anti-sigma K factor RskA C-terminal" evidence="9">
    <location>
        <begin position="91"/>
        <end position="229"/>
    </location>
</feature>
<dbReference type="EMBL" id="PXOH01000004">
    <property type="protein sequence ID" value="PSF38455.1"/>
    <property type="molecule type" value="Genomic_DNA"/>
</dbReference>
<evidence type="ECO:0000256" key="3">
    <source>
        <dbReference type="ARBA" id="ARBA00022475"/>
    </source>
</evidence>
<dbReference type="InterPro" id="IPR051474">
    <property type="entry name" value="Anti-sigma-K/W_factor"/>
</dbReference>
<sequence length="238" mass="25967">MNQSPPPNNIEELLAGYVLDDLSSEEIQIVEQLLRDDPTLVLEVKRLQEAFDLLPYALDEVEPTAQLGQTILKEISPKIPSKSIPWAKIIAGVSALVALFLGLDNIRLRQELKLVQNQKNVINVLQTANTRVFTLVGTDKAKTASGSVAIDPLGKKAVIVLQNLPTPSEKQIYRLWAIIDDKKIACADFRASSEGKVLQEFVLPVDVCGSTKSTLAVTLEPLPAPPQPVGPAMMIEKS</sequence>
<evidence type="ECO:0000256" key="1">
    <source>
        <dbReference type="ARBA" id="ARBA00004167"/>
    </source>
</evidence>
<keyword evidence="11" id="KW-1185">Reference proteome</keyword>
<evidence type="ECO:0000256" key="5">
    <source>
        <dbReference type="ARBA" id="ARBA00022989"/>
    </source>
</evidence>
<dbReference type="PANTHER" id="PTHR37461:SF1">
    <property type="entry name" value="ANTI-SIGMA-K FACTOR RSKA"/>
    <property type="match status" value="1"/>
</dbReference>
<dbReference type="GO" id="GO:0016989">
    <property type="term" value="F:sigma factor antagonist activity"/>
    <property type="evidence" value="ECO:0007669"/>
    <property type="project" value="TreeGrafter"/>
</dbReference>
<dbReference type="RefSeq" id="WP_106455898.1">
    <property type="nucleotide sequence ID" value="NZ_PXOH01000004.1"/>
</dbReference>
<evidence type="ECO:0000313" key="11">
    <source>
        <dbReference type="Proteomes" id="UP000239001"/>
    </source>
</evidence>
<evidence type="ECO:0000256" key="6">
    <source>
        <dbReference type="ARBA" id="ARBA00023136"/>
    </source>
</evidence>
<proteinExistence type="predicted"/>
<dbReference type="Gene3D" id="1.10.10.1320">
    <property type="entry name" value="Anti-sigma factor, zinc-finger domain"/>
    <property type="match status" value="1"/>
</dbReference>
<organism evidence="10 11">
    <name type="scientific">Aphanothece hegewaldii CCALA 016</name>
    <dbReference type="NCBI Taxonomy" id="2107694"/>
    <lineage>
        <taxon>Bacteria</taxon>
        <taxon>Bacillati</taxon>
        <taxon>Cyanobacteriota</taxon>
        <taxon>Cyanophyceae</taxon>
        <taxon>Oscillatoriophycideae</taxon>
        <taxon>Chroococcales</taxon>
        <taxon>Aphanothecaceae</taxon>
        <taxon>Aphanothece</taxon>
    </lineage>
</organism>
<evidence type="ECO:0000256" key="8">
    <source>
        <dbReference type="ARBA" id="ARBA00030803"/>
    </source>
</evidence>
<dbReference type="Proteomes" id="UP000239001">
    <property type="component" value="Unassembled WGS sequence"/>
</dbReference>
<comment type="subcellular location">
    <subcellularLocation>
        <location evidence="2">Cell membrane</location>
    </subcellularLocation>
    <subcellularLocation>
        <location evidence="1">Membrane</location>
        <topology evidence="1">Single-pass membrane protein</topology>
    </subcellularLocation>
</comment>
<dbReference type="GO" id="GO:0006417">
    <property type="term" value="P:regulation of translation"/>
    <property type="evidence" value="ECO:0007669"/>
    <property type="project" value="TreeGrafter"/>
</dbReference>
<protein>
    <recommendedName>
        <fullName evidence="8">Regulator of SigK</fullName>
    </recommendedName>
    <alternativeName>
        <fullName evidence="7">Sigma-K anti-sigma factor RskA</fullName>
    </alternativeName>
</protein>
<keyword evidence="5" id="KW-1133">Transmembrane helix</keyword>
<comment type="caution">
    <text evidence="10">The sequence shown here is derived from an EMBL/GenBank/DDBJ whole genome shotgun (WGS) entry which is preliminary data.</text>
</comment>
<reference evidence="10 11" key="2">
    <citation type="submission" date="2018-03" db="EMBL/GenBank/DDBJ databases">
        <authorList>
            <person name="Keele B.F."/>
        </authorList>
    </citation>
    <scope>NUCLEOTIDE SEQUENCE [LARGE SCALE GENOMIC DNA]</scope>
    <source>
        <strain evidence="10 11">CCALA 016</strain>
    </source>
</reference>
<gene>
    <name evidence="10" type="ORF">C7H19_05575</name>
</gene>
<dbReference type="OrthoDB" id="421181at2"/>
<evidence type="ECO:0000256" key="2">
    <source>
        <dbReference type="ARBA" id="ARBA00004236"/>
    </source>
</evidence>
<dbReference type="Pfam" id="PF10099">
    <property type="entry name" value="RskA_C"/>
    <property type="match status" value="1"/>
</dbReference>
<dbReference type="InterPro" id="IPR041916">
    <property type="entry name" value="Anti_sigma_zinc_sf"/>
</dbReference>
<keyword evidence="4" id="KW-0812">Transmembrane</keyword>
<name>A0A2T1M1A3_9CHRO</name>
<dbReference type="PANTHER" id="PTHR37461">
    <property type="entry name" value="ANTI-SIGMA-K FACTOR RSKA"/>
    <property type="match status" value="1"/>
</dbReference>
<accession>A0A2T1M1A3</accession>
<evidence type="ECO:0000259" key="9">
    <source>
        <dbReference type="Pfam" id="PF10099"/>
    </source>
</evidence>
<keyword evidence="3" id="KW-1003">Cell membrane</keyword>